<dbReference type="Proteomes" id="UP000000599">
    <property type="component" value="Chromosome A"/>
</dbReference>
<protein>
    <submittedName>
        <fullName evidence="2">DEHA2A05676p</fullName>
    </submittedName>
</protein>
<dbReference type="eggNOG" id="ENOG502RYP8">
    <property type="taxonomic scope" value="Eukaryota"/>
</dbReference>
<dbReference type="CDD" id="cd07067">
    <property type="entry name" value="HP_PGM_like"/>
    <property type="match status" value="1"/>
</dbReference>
<keyword evidence="3" id="KW-1185">Reference proteome</keyword>
<evidence type="ECO:0000256" key="1">
    <source>
        <dbReference type="SAM" id="MobiDB-lite"/>
    </source>
</evidence>
<dbReference type="InterPro" id="IPR014623">
    <property type="entry name" value="Tfc7/tau55"/>
</dbReference>
<sequence>MTLKTIYIARHGYRANWLPPPHPPNPTGIDSDPPLASHGIDQAKQLAGYLNSLPAKEQPQFILSSPFYRCVQTSEPICDMLSVPLVLERGVGEWYKKDRGIVPEPANYDVLKPFFSCLRDASEWDRDSTVGVIPSLDGESEEDIFARCVQFWKEFIPIFEAKYPEITTILIVTHAATKIALGMSLLKFHDVYEAIDNDNTVLRAGACSLDKYERGGDDWSIKMNGNCEFLLDGEEMNWNFHSAFEAGSDEDIKARRAEAKRKAEASNTKDKNFYVTIDVPMIGNSNLSQFEDVNQPASQSKQDSKENITSNSKQNYIKSSSHLQVTDLNNKTPLIKLSNSNVNTDNDSINNLSVIDGNIYQTNWTKLVGTELVFDDYGELIGSVREHLKCDENIKITSKNEKDKKDTDIADDDSDVKVKDEQTSFLLKAIKSAKRKEAEVEV</sequence>
<dbReference type="FunCoup" id="Q6BZ00">
    <property type="interactions" value="160"/>
</dbReference>
<dbReference type="GO" id="GO:0016791">
    <property type="term" value="F:phosphatase activity"/>
    <property type="evidence" value="ECO:0007669"/>
    <property type="project" value="UniProtKB-ARBA"/>
</dbReference>
<gene>
    <name evidence="2" type="ordered locus">DEHA2A05676g</name>
</gene>
<dbReference type="OMA" id="RAKLFWK"/>
<dbReference type="InterPro" id="IPR029033">
    <property type="entry name" value="His_PPase_superfam"/>
</dbReference>
<evidence type="ECO:0000313" key="3">
    <source>
        <dbReference type="Proteomes" id="UP000000599"/>
    </source>
</evidence>
<dbReference type="RefSeq" id="XP_456569.1">
    <property type="nucleotide sequence ID" value="XM_456569.1"/>
</dbReference>
<dbReference type="InterPro" id="IPR051710">
    <property type="entry name" value="Phosphatase_SH3-domain"/>
</dbReference>
<dbReference type="FunFam" id="3.40.50.1240:FF:000034">
    <property type="entry name" value="Transcription factor TFIIIC subunit"/>
    <property type="match status" value="1"/>
</dbReference>
<dbReference type="InterPro" id="IPR013078">
    <property type="entry name" value="His_Pase_superF_clade-1"/>
</dbReference>
<dbReference type="PANTHER" id="PTHR16469">
    <property type="entry name" value="UBIQUITIN-ASSOCIATED AND SH3 DOMAIN-CONTAINING BA-RELATED"/>
    <property type="match status" value="1"/>
</dbReference>
<proteinExistence type="predicted"/>
<dbReference type="Gene3D" id="3.40.50.1240">
    <property type="entry name" value="Phosphoglycerate mutase-like"/>
    <property type="match status" value="1"/>
</dbReference>
<dbReference type="GeneID" id="2899910"/>
<dbReference type="SMART" id="SM00855">
    <property type="entry name" value="PGAM"/>
    <property type="match status" value="1"/>
</dbReference>
<dbReference type="KEGG" id="dha:DEHA2A05676g"/>
<feature type="region of interest" description="Disordered" evidence="1">
    <location>
        <begin position="292"/>
        <end position="316"/>
    </location>
</feature>
<accession>Q6BZ00</accession>
<dbReference type="SUPFAM" id="SSF53254">
    <property type="entry name" value="Phosphoglycerate mutase-like"/>
    <property type="match status" value="1"/>
</dbReference>
<dbReference type="AlphaFoldDB" id="Q6BZ00"/>
<dbReference type="PIRSF" id="PIRSF036802">
    <property type="entry name" value="Tau55_TFC7"/>
    <property type="match status" value="1"/>
</dbReference>
<dbReference type="OrthoDB" id="414418at2759"/>
<organism evidence="2 3">
    <name type="scientific">Debaryomyces hansenii (strain ATCC 36239 / CBS 767 / BCRC 21394 / JCM 1990 / NBRC 0083 / IGC 2968)</name>
    <name type="common">Yeast</name>
    <name type="synonym">Torulaspora hansenii</name>
    <dbReference type="NCBI Taxonomy" id="284592"/>
    <lineage>
        <taxon>Eukaryota</taxon>
        <taxon>Fungi</taxon>
        <taxon>Dikarya</taxon>
        <taxon>Ascomycota</taxon>
        <taxon>Saccharomycotina</taxon>
        <taxon>Pichiomycetes</taxon>
        <taxon>Debaryomycetaceae</taxon>
        <taxon>Debaryomyces</taxon>
    </lineage>
</organism>
<dbReference type="EMBL" id="CR382133">
    <property type="protein sequence ID" value="CAG84525.1"/>
    <property type="molecule type" value="Genomic_DNA"/>
</dbReference>
<dbReference type="Pfam" id="PF00300">
    <property type="entry name" value="His_Phos_1"/>
    <property type="match status" value="1"/>
</dbReference>
<reference evidence="2 3" key="1">
    <citation type="journal article" date="2004" name="Nature">
        <title>Genome evolution in yeasts.</title>
        <authorList>
            <consortium name="Genolevures"/>
            <person name="Dujon B."/>
            <person name="Sherman D."/>
            <person name="Fischer G."/>
            <person name="Durrens P."/>
            <person name="Casaregola S."/>
            <person name="Lafontaine I."/>
            <person name="de Montigny J."/>
            <person name="Marck C."/>
            <person name="Neuveglise C."/>
            <person name="Talla E."/>
            <person name="Goffard N."/>
            <person name="Frangeul L."/>
            <person name="Aigle M."/>
            <person name="Anthouard V."/>
            <person name="Babour A."/>
            <person name="Barbe V."/>
            <person name="Barnay S."/>
            <person name="Blanchin S."/>
            <person name="Beckerich J.M."/>
            <person name="Beyne E."/>
            <person name="Bleykasten C."/>
            <person name="Boisrame A."/>
            <person name="Boyer J."/>
            <person name="Cattolico L."/>
            <person name="Confanioleri F."/>
            <person name="de Daruvar A."/>
            <person name="Despons L."/>
            <person name="Fabre E."/>
            <person name="Fairhead C."/>
            <person name="Ferry-Dumazet H."/>
            <person name="Groppi A."/>
            <person name="Hantraye F."/>
            <person name="Hennequin C."/>
            <person name="Jauniaux N."/>
            <person name="Joyet P."/>
            <person name="Kachouri R."/>
            <person name="Kerrest A."/>
            <person name="Koszul R."/>
            <person name="Lemaire M."/>
            <person name="Lesur I."/>
            <person name="Ma L."/>
            <person name="Muller H."/>
            <person name="Nicaud J.M."/>
            <person name="Nikolski M."/>
            <person name="Oztas S."/>
            <person name="Ozier-Kalogeropoulos O."/>
            <person name="Pellenz S."/>
            <person name="Potier S."/>
            <person name="Richard G.F."/>
            <person name="Straub M.L."/>
            <person name="Suleau A."/>
            <person name="Swennene D."/>
            <person name="Tekaia F."/>
            <person name="Wesolowski-Louvel M."/>
            <person name="Westhof E."/>
            <person name="Wirth B."/>
            <person name="Zeniou-Meyer M."/>
            <person name="Zivanovic I."/>
            <person name="Bolotin-Fukuhara M."/>
            <person name="Thierry A."/>
            <person name="Bouchier C."/>
            <person name="Caudron B."/>
            <person name="Scarpelli C."/>
            <person name="Gaillardin C."/>
            <person name="Weissenbach J."/>
            <person name="Wincker P."/>
            <person name="Souciet J.L."/>
        </authorList>
    </citation>
    <scope>NUCLEOTIDE SEQUENCE [LARGE SCALE GENOMIC DNA]</scope>
    <source>
        <strain evidence="3">ATCC 36239 / CBS 767 / BCRC 21394 / JCM 1990 / NBRC 0083 / IGC 2968</strain>
    </source>
</reference>
<dbReference type="HOGENOM" id="CLU_042838_0_0_1"/>
<dbReference type="STRING" id="284592.Q6BZ00"/>
<dbReference type="PANTHER" id="PTHR16469:SF51">
    <property type="entry name" value="TRANSCRIPTION FACTOR TAU 55 KDA SUBUNIT"/>
    <property type="match status" value="1"/>
</dbReference>
<dbReference type="VEuPathDB" id="FungiDB:DEHA2A05676g"/>
<dbReference type="InParanoid" id="Q6BZ00"/>
<name>Q6BZ00_DEBHA</name>
<evidence type="ECO:0000313" key="2">
    <source>
        <dbReference type="EMBL" id="CAG84525.1"/>
    </source>
</evidence>
<feature type="region of interest" description="Disordered" evidence="1">
    <location>
        <begin position="18"/>
        <end position="37"/>
    </location>
</feature>